<keyword evidence="5" id="KW-0560">Oxidoreductase</keyword>
<evidence type="ECO:0000259" key="6">
    <source>
        <dbReference type="PROSITE" id="PS51387"/>
    </source>
</evidence>
<keyword evidence="3" id="KW-0285">Flavoprotein</keyword>
<dbReference type="GO" id="GO:0016491">
    <property type="term" value="F:oxidoreductase activity"/>
    <property type="evidence" value="ECO:0007669"/>
    <property type="project" value="UniProtKB-KW"/>
</dbReference>
<dbReference type="GO" id="GO:0071949">
    <property type="term" value="F:FAD binding"/>
    <property type="evidence" value="ECO:0007669"/>
    <property type="project" value="InterPro"/>
</dbReference>
<dbReference type="OrthoDB" id="9811557at2"/>
<evidence type="ECO:0000256" key="4">
    <source>
        <dbReference type="ARBA" id="ARBA00022827"/>
    </source>
</evidence>
<dbReference type="InterPro" id="IPR036318">
    <property type="entry name" value="FAD-bd_PCMH-like_sf"/>
</dbReference>
<sequence>MSINVNGDTALPTRTALQQEAVERLVEAVGAERVITDPDVLLEHGHDMSVDHADALAAALVRPGSTEEVSEVLRIADDLVIPVVPQGARTGVVGAAAAMPGCILLDMSGMNRILHIDEADQLATVQPGVINADLGRAAREHGLYYPVDPGSVHISTIGGNIATNAGGMRCVKYGVTGDHVRTLTVVLADGSVVRTGHDSIKGVAGLDLTRLIVGSEGTLGVVTQATIALEPLPGEAAGAAAYFPTLEAALAAAAEAGASQHRPSALEMLDQPSIRAINAYDASADLPEDAAAMLIVESDTLGAAVDDVAEYERIFRAHDALRVDVARTSAEVDRLLEIRRNLHPGLLAAYEEVLTEDIAVPRGRLLKLLKVIEHASTAFGAPVATGGHVGDGNLHPIIGYTSADPASLERARQAFAFILERTIELGGTVTGEHGVGTMKHASIAQEFSPRLRALQVAVKAAFDPRGILNPGRKL</sequence>
<evidence type="ECO:0000256" key="3">
    <source>
        <dbReference type="ARBA" id="ARBA00022630"/>
    </source>
</evidence>
<dbReference type="EMBL" id="WBKA01000002">
    <property type="protein sequence ID" value="KAB1632890.1"/>
    <property type="molecule type" value="Genomic_DNA"/>
</dbReference>
<dbReference type="InterPro" id="IPR016169">
    <property type="entry name" value="FAD-bd_PCMH_sub2"/>
</dbReference>
<dbReference type="Gene3D" id="1.10.45.10">
    <property type="entry name" value="Vanillyl-alcohol Oxidase, Chain A, domain 4"/>
    <property type="match status" value="1"/>
</dbReference>
<evidence type="ECO:0000313" key="8">
    <source>
        <dbReference type="Proteomes" id="UP000481339"/>
    </source>
</evidence>
<protein>
    <submittedName>
        <fullName evidence="7">FAD-binding protein</fullName>
    </submittedName>
</protein>
<organism evidence="7 8">
    <name type="scientific">Pseudoclavibacter caeni</name>
    <dbReference type="NCBI Taxonomy" id="908846"/>
    <lineage>
        <taxon>Bacteria</taxon>
        <taxon>Bacillati</taxon>
        <taxon>Actinomycetota</taxon>
        <taxon>Actinomycetes</taxon>
        <taxon>Micrococcales</taxon>
        <taxon>Microbacteriaceae</taxon>
        <taxon>Pseudoclavibacter</taxon>
    </lineage>
</organism>
<comment type="similarity">
    <text evidence="2">Belongs to the FAD-binding oxidoreductase/transferase type 4 family.</text>
</comment>
<proteinExistence type="inferred from homology"/>
<dbReference type="InterPro" id="IPR016164">
    <property type="entry name" value="FAD-linked_Oxase-like_C"/>
</dbReference>
<accession>A0A7C8FXL7</accession>
<reference evidence="7 8" key="1">
    <citation type="submission" date="2019-09" db="EMBL/GenBank/DDBJ databases">
        <title>Phylogeny of genus Pseudoclavibacter and closely related genus.</title>
        <authorList>
            <person name="Li Y."/>
        </authorList>
    </citation>
    <scope>NUCLEOTIDE SEQUENCE [LARGE SCALE GENOMIC DNA]</scope>
    <source>
        <strain evidence="7 8">JCM 16921</strain>
    </source>
</reference>
<dbReference type="Proteomes" id="UP000481339">
    <property type="component" value="Unassembled WGS sequence"/>
</dbReference>
<name>A0A7C8FXL7_9MICO</name>
<dbReference type="Pfam" id="PF02913">
    <property type="entry name" value="FAD-oxidase_C"/>
    <property type="match status" value="1"/>
</dbReference>
<dbReference type="Gene3D" id="3.30.70.2740">
    <property type="match status" value="1"/>
</dbReference>
<evidence type="ECO:0000313" key="7">
    <source>
        <dbReference type="EMBL" id="KAB1632890.1"/>
    </source>
</evidence>
<dbReference type="InterPro" id="IPR004113">
    <property type="entry name" value="FAD-bd_oxidored_4_C"/>
</dbReference>
<keyword evidence="4" id="KW-0274">FAD</keyword>
<dbReference type="PANTHER" id="PTHR42934:SF2">
    <property type="entry name" value="GLYCOLATE OXIDASE SUBUNIT GLCD"/>
    <property type="match status" value="1"/>
</dbReference>
<dbReference type="FunFam" id="3.30.70.2740:FF:000001">
    <property type="entry name" value="D-lactate dehydrogenase mitochondrial"/>
    <property type="match status" value="1"/>
</dbReference>
<dbReference type="AlphaFoldDB" id="A0A7C8FXL7"/>
<comment type="caution">
    <text evidence="7">The sequence shown here is derived from an EMBL/GenBank/DDBJ whole genome shotgun (WGS) entry which is preliminary data.</text>
</comment>
<evidence type="ECO:0000256" key="1">
    <source>
        <dbReference type="ARBA" id="ARBA00001974"/>
    </source>
</evidence>
<dbReference type="Pfam" id="PF01565">
    <property type="entry name" value="FAD_binding_4"/>
    <property type="match status" value="1"/>
</dbReference>
<dbReference type="RefSeq" id="WP_158035812.1">
    <property type="nucleotide sequence ID" value="NZ_BAAAZV010000003.1"/>
</dbReference>
<dbReference type="InterPro" id="IPR051914">
    <property type="entry name" value="FAD-linked_OxidoTrans_Type4"/>
</dbReference>
<dbReference type="PROSITE" id="PS51387">
    <property type="entry name" value="FAD_PCMH"/>
    <property type="match status" value="1"/>
</dbReference>
<evidence type="ECO:0000256" key="2">
    <source>
        <dbReference type="ARBA" id="ARBA00008000"/>
    </source>
</evidence>
<comment type="cofactor">
    <cofactor evidence="1">
        <name>FAD</name>
        <dbReference type="ChEBI" id="CHEBI:57692"/>
    </cofactor>
</comment>
<gene>
    <name evidence="7" type="ORF">F8O02_03250</name>
</gene>
<dbReference type="PANTHER" id="PTHR42934">
    <property type="entry name" value="GLYCOLATE OXIDASE SUBUNIT GLCD"/>
    <property type="match status" value="1"/>
</dbReference>
<dbReference type="InterPro" id="IPR006094">
    <property type="entry name" value="Oxid_FAD_bind_N"/>
</dbReference>
<feature type="domain" description="FAD-binding PCMH-type" evidence="6">
    <location>
        <begin position="53"/>
        <end position="232"/>
    </location>
</feature>
<evidence type="ECO:0000256" key="5">
    <source>
        <dbReference type="ARBA" id="ARBA00023002"/>
    </source>
</evidence>
<dbReference type="InterPro" id="IPR016166">
    <property type="entry name" value="FAD-bd_PCMH"/>
</dbReference>
<dbReference type="InterPro" id="IPR016171">
    <property type="entry name" value="Vanillyl_alc_oxidase_C-sub2"/>
</dbReference>
<dbReference type="SUPFAM" id="SSF56176">
    <property type="entry name" value="FAD-binding/transporter-associated domain-like"/>
    <property type="match status" value="1"/>
</dbReference>
<dbReference type="SUPFAM" id="SSF55103">
    <property type="entry name" value="FAD-linked oxidases, C-terminal domain"/>
    <property type="match status" value="1"/>
</dbReference>
<keyword evidence="8" id="KW-1185">Reference proteome</keyword>
<dbReference type="Gene3D" id="3.30.465.10">
    <property type="match status" value="1"/>
</dbReference>